<dbReference type="InterPro" id="IPR050272">
    <property type="entry name" value="Isochorismatase-like_hydrls"/>
</dbReference>
<keyword evidence="1" id="KW-0378">Hydrolase</keyword>
<feature type="domain" description="Isochorismatase-like" evidence="2">
    <location>
        <begin position="33"/>
        <end position="220"/>
    </location>
</feature>
<name>A0A2W7IVX8_9PROT</name>
<comment type="caution">
    <text evidence="3">The sequence shown here is derived from an EMBL/GenBank/DDBJ whole genome shotgun (WGS) entry which is preliminary data.</text>
</comment>
<dbReference type="PANTHER" id="PTHR43540:SF6">
    <property type="entry name" value="ISOCHORISMATASE-LIKE DOMAIN-CONTAINING PROTEIN"/>
    <property type="match status" value="1"/>
</dbReference>
<dbReference type="AlphaFoldDB" id="A0A2W7IVX8"/>
<dbReference type="EMBL" id="QKYU01000001">
    <property type="protein sequence ID" value="PZW50918.1"/>
    <property type="molecule type" value="Genomic_DNA"/>
</dbReference>
<evidence type="ECO:0000259" key="2">
    <source>
        <dbReference type="Pfam" id="PF00857"/>
    </source>
</evidence>
<accession>A0A2W7IVX8</accession>
<dbReference type="GO" id="GO:0016787">
    <property type="term" value="F:hydrolase activity"/>
    <property type="evidence" value="ECO:0007669"/>
    <property type="project" value="UniProtKB-KW"/>
</dbReference>
<dbReference type="CDD" id="cd00431">
    <property type="entry name" value="cysteine_hydrolases"/>
    <property type="match status" value="1"/>
</dbReference>
<dbReference type="Proteomes" id="UP000249688">
    <property type="component" value="Unassembled WGS sequence"/>
</dbReference>
<dbReference type="SUPFAM" id="SSF52499">
    <property type="entry name" value="Isochorismatase-like hydrolases"/>
    <property type="match status" value="1"/>
</dbReference>
<dbReference type="PANTHER" id="PTHR43540">
    <property type="entry name" value="PEROXYUREIDOACRYLATE/UREIDOACRYLATE AMIDOHYDROLASE-RELATED"/>
    <property type="match status" value="1"/>
</dbReference>
<reference evidence="3 4" key="1">
    <citation type="submission" date="2018-06" db="EMBL/GenBank/DDBJ databases">
        <title>Genomic Encyclopedia of Archaeal and Bacterial Type Strains, Phase II (KMG-II): from individual species to whole genera.</title>
        <authorList>
            <person name="Goeker M."/>
        </authorList>
    </citation>
    <scope>NUCLEOTIDE SEQUENCE [LARGE SCALE GENOMIC DNA]</scope>
    <source>
        <strain evidence="3 4">DSM 24525</strain>
    </source>
</reference>
<dbReference type="InterPro" id="IPR036380">
    <property type="entry name" value="Isochorismatase-like_sf"/>
</dbReference>
<evidence type="ECO:0000313" key="4">
    <source>
        <dbReference type="Proteomes" id="UP000249688"/>
    </source>
</evidence>
<dbReference type="InterPro" id="IPR000868">
    <property type="entry name" value="Isochorismatase-like_dom"/>
</dbReference>
<evidence type="ECO:0000256" key="1">
    <source>
        <dbReference type="ARBA" id="ARBA00022801"/>
    </source>
</evidence>
<organism evidence="3 4">
    <name type="scientific">Humitalea rosea</name>
    <dbReference type="NCBI Taxonomy" id="990373"/>
    <lineage>
        <taxon>Bacteria</taxon>
        <taxon>Pseudomonadati</taxon>
        <taxon>Pseudomonadota</taxon>
        <taxon>Alphaproteobacteria</taxon>
        <taxon>Acetobacterales</taxon>
        <taxon>Roseomonadaceae</taxon>
        <taxon>Humitalea</taxon>
    </lineage>
</organism>
<proteinExistence type="predicted"/>
<dbReference type="Pfam" id="PF00857">
    <property type="entry name" value="Isochorismatase"/>
    <property type="match status" value="1"/>
</dbReference>
<protein>
    <submittedName>
        <fullName evidence="3">Nicotinamidase-related amidase</fullName>
    </submittedName>
</protein>
<sequence>MQHQLSIPDSVIQRVVARCGTPHPFAMLDPVRTALLVIDMQNGYMRADVSHSCVPTAPGIVPAINRLAASLRGAGGAVFWVQNATDERSREEWSVLEEQASPARRAARIRSVSPGTKGHEFWPDLDIREEDTIVAKFRYSAFIAGASDIEARLRARGLDTVLIAGTLTNVCCESSARDAMMLNFRTIMVSDANAAMTDAEHNASLINFYLSFGDVLTVAEVEAGLTSIAQRDVA</sequence>
<gene>
    <name evidence="3" type="ORF">C8P66_101133</name>
</gene>
<evidence type="ECO:0000313" key="3">
    <source>
        <dbReference type="EMBL" id="PZW50918.1"/>
    </source>
</evidence>
<dbReference type="Gene3D" id="3.40.50.850">
    <property type="entry name" value="Isochorismatase-like"/>
    <property type="match status" value="1"/>
</dbReference>
<dbReference type="RefSeq" id="WP_111396210.1">
    <property type="nucleotide sequence ID" value="NZ_QKYU01000001.1"/>
</dbReference>
<dbReference type="OrthoDB" id="8477867at2"/>
<keyword evidence="4" id="KW-1185">Reference proteome</keyword>